<feature type="transmembrane region" description="Helical" evidence="1">
    <location>
        <begin position="65"/>
        <end position="89"/>
    </location>
</feature>
<feature type="transmembrane region" description="Helical" evidence="1">
    <location>
        <begin position="96"/>
        <end position="116"/>
    </location>
</feature>
<sequence length="183" mass="21648">MTKQQQTSKKQKSKFQVKENSAKSLVYGTIIATLIALTPYIFTFYESVPNVKVWDTFLFTYSSNYYTSAQITAWTLMNKLIPLLLIFVWFFTSRHWWYHALLVPIAMYVYQVIEIFNDDLEFIDTSKQIFYLLPVMAIVVPSIYLIRVRIFDKLNDADKTMQDLEDEFKIKPKGILGKLKDYF</sequence>
<proteinExistence type="predicted"/>
<evidence type="ECO:0000313" key="3">
    <source>
        <dbReference type="Proteomes" id="UP000294930"/>
    </source>
</evidence>
<keyword evidence="1" id="KW-0472">Membrane</keyword>
<name>A0ABY2G792_9FLAO</name>
<keyword evidence="1" id="KW-0812">Transmembrane</keyword>
<keyword evidence="1" id="KW-1133">Transmembrane helix</keyword>
<accession>A0ABY2G792</accession>
<keyword evidence="3" id="KW-1185">Reference proteome</keyword>
<evidence type="ECO:0000256" key="1">
    <source>
        <dbReference type="SAM" id="Phobius"/>
    </source>
</evidence>
<reference evidence="2 3" key="1">
    <citation type="submission" date="2019-03" db="EMBL/GenBank/DDBJ databases">
        <title>Genomic Encyclopedia of Type Strains, Phase III (KMG-III): the genomes of soil and plant-associated and newly described type strains.</title>
        <authorList>
            <person name="Whitman W."/>
        </authorList>
    </citation>
    <scope>NUCLEOTIDE SEQUENCE [LARGE SCALE GENOMIC DNA]</scope>
    <source>
        <strain evidence="2 3">CGMCC 1.10957</strain>
    </source>
</reference>
<evidence type="ECO:0000313" key="2">
    <source>
        <dbReference type="EMBL" id="TDY12379.1"/>
    </source>
</evidence>
<gene>
    <name evidence="2" type="ORF">A8975_1143</name>
</gene>
<dbReference type="EMBL" id="SOQZ01000002">
    <property type="protein sequence ID" value="TDY12379.1"/>
    <property type="molecule type" value="Genomic_DNA"/>
</dbReference>
<feature type="transmembrane region" description="Helical" evidence="1">
    <location>
        <begin position="21"/>
        <end position="45"/>
    </location>
</feature>
<protein>
    <submittedName>
        <fullName evidence="2">Uncharacterized protein</fullName>
    </submittedName>
</protein>
<feature type="transmembrane region" description="Helical" evidence="1">
    <location>
        <begin position="128"/>
        <end position="146"/>
    </location>
</feature>
<dbReference type="Proteomes" id="UP000294930">
    <property type="component" value="Unassembled WGS sequence"/>
</dbReference>
<organism evidence="2 3">
    <name type="scientific">Meridianimaribacter flavus</name>
    <dbReference type="NCBI Taxonomy" id="571115"/>
    <lineage>
        <taxon>Bacteria</taxon>
        <taxon>Pseudomonadati</taxon>
        <taxon>Bacteroidota</taxon>
        <taxon>Flavobacteriia</taxon>
        <taxon>Flavobacteriales</taxon>
        <taxon>Flavobacteriaceae</taxon>
        <taxon>Meridianimaribacter</taxon>
    </lineage>
</organism>
<comment type="caution">
    <text evidence="2">The sequence shown here is derived from an EMBL/GenBank/DDBJ whole genome shotgun (WGS) entry which is preliminary data.</text>
</comment>